<dbReference type="InterPro" id="IPR036259">
    <property type="entry name" value="MFS_trans_sf"/>
</dbReference>
<dbReference type="Gramene" id="PSS28700">
    <property type="protein sequence ID" value="PSS28700"/>
    <property type="gene ID" value="CEY00_Acc06298"/>
</dbReference>
<reference evidence="9" key="2">
    <citation type="journal article" date="2018" name="BMC Genomics">
        <title>A manually annotated Actinidia chinensis var. chinensis (kiwifruit) genome highlights the challenges associated with draft genomes and gene prediction in plants.</title>
        <authorList>
            <person name="Pilkington S.M."/>
            <person name="Crowhurst R."/>
            <person name="Hilario E."/>
            <person name="Nardozza S."/>
            <person name="Fraser L."/>
            <person name="Peng Y."/>
            <person name="Gunaseelan K."/>
            <person name="Simpson R."/>
            <person name="Tahir J."/>
            <person name="Deroles S.C."/>
            <person name="Templeton K."/>
            <person name="Luo Z."/>
            <person name="Davy M."/>
            <person name="Cheng C."/>
            <person name="McNeilage M."/>
            <person name="Scaglione D."/>
            <person name="Liu Y."/>
            <person name="Zhang Q."/>
            <person name="Datson P."/>
            <person name="De Silva N."/>
            <person name="Gardiner S.E."/>
            <person name="Bassett H."/>
            <person name="Chagne D."/>
            <person name="McCallum J."/>
            <person name="Dzierzon H."/>
            <person name="Deng C."/>
            <person name="Wang Y.Y."/>
            <person name="Barron L."/>
            <person name="Manako K."/>
            <person name="Bowen J."/>
            <person name="Foster T.M."/>
            <person name="Erridge Z.A."/>
            <person name="Tiffin H."/>
            <person name="Waite C.N."/>
            <person name="Davies K.M."/>
            <person name="Grierson E.P."/>
            <person name="Laing W.A."/>
            <person name="Kirk R."/>
            <person name="Chen X."/>
            <person name="Wood M."/>
            <person name="Montefiori M."/>
            <person name="Brummell D.A."/>
            <person name="Schwinn K.E."/>
            <person name="Catanach A."/>
            <person name="Fullerton C."/>
            <person name="Li D."/>
            <person name="Meiyalaghan S."/>
            <person name="Nieuwenhuizen N."/>
            <person name="Read N."/>
            <person name="Prakash R."/>
            <person name="Hunter D."/>
            <person name="Zhang H."/>
            <person name="McKenzie M."/>
            <person name="Knabel M."/>
            <person name="Harris A."/>
            <person name="Allan A.C."/>
            <person name="Gleave A."/>
            <person name="Chen A."/>
            <person name="Janssen B.J."/>
            <person name="Plunkett B."/>
            <person name="Ampomah-Dwamena C."/>
            <person name="Voogd C."/>
            <person name="Leif D."/>
            <person name="Lafferty D."/>
            <person name="Souleyre E.J.F."/>
            <person name="Varkonyi-Gasic E."/>
            <person name="Gambi F."/>
            <person name="Hanley J."/>
            <person name="Yao J.L."/>
            <person name="Cheung J."/>
            <person name="David K.M."/>
            <person name="Warren B."/>
            <person name="Marsh K."/>
            <person name="Snowden K.C."/>
            <person name="Lin-Wang K."/>
            <person name="Brian L."/>
            <person name="Martinez-Sanchez M."/>
            <person name="Wang M."/>
            <person name="Ileperuma N."/>
            <person name="Macnee N."/>
            <person name="Campin R."/>
            <person name="McAtee P."/>
            <person name="Drummond R.S.M."/>
            <person name="Espley R.V."/>
            <person name="Ireland H.S."/>
            <person name="Wu R."/>
            <person name="Atkinson R.G."/>
            <person name="Karunairetnam S."/>
            <person name="Bulley S."/>
            <person name="Chunkath S."/>
            <person name="Hanley Z."/>
            <person name="Storey R."/>
            <person name="Thrimawithana A.H."/>
            <person name="Thomson S."/>
            <person name="David C."/>
            <person name="Testolin R."/>
            <person name="Huang H."/>
            <person name="Hellens R.P."/>
            <person name="Schaffer R.J."/>
        </authorList>
    </citation>
    <scope>NUCLEOTIDE SEQUENCE [LARGE SCALE GENOMIC DNA]</scope>
    <source>
        <strain evidence="9">cv. Red5</strain>
    </source>
</reference>
<organism evidence="8 9">
    <name type="scientific">Actinidia chinensis var. chinensis</name>
    <name type="common">Chinese soft-hair kiwi</name>
    <dbReference type="NCBI Taxonomy" id="1590841"/>
    <lineage>
        <taxon>Eukaryota</taxon>
        <taxon>Viridiplantae</taxon>
        <taxon>Streptophyta</taxon>
        <taxon>Embryophyta</taxon>
        <taxon>Tracheophyta</taxon>
        <taxon>Spermatophyta</taxon>
        <taxon>Magnoliopsida</taxon>
        <taxon>eudicotyledons</taxon>
        <taxon>Gunneridae</taxon>
        <taxon>Pentapetalae</taxon>
        <taxon>asterids</taxon>
        <taxon>Ericales</taxon>
        <taxon>Actinidiaceae</taxon>
        <taxon>Actinidia</taxon>
    </lineage>
</organism>
<feature type="transmembrane region" description="Helical" evidence="7">
    <location>
        <begin position="411"/>
        <end position="432"/>
    </location>
</feature>
<keyword evidence="9" id="KW-1185">Reference proteome</keyword>
<evidence type="ECO:0000256" key="5">
    <source>
        <dbReference type="ARBA" id="ARBA00023136"/>
    </source>
</evidence>
<dbReference type="SUPFAM" id="SSF103473">
    <property type="entry name" value="MFS general substrate transporter"/>
    <property type="match status" value="1"/>
</dbReference>
<feature type="transmembrane region" description="Helical" evidence="7">
    <location>
        <begin position="131"/>
        <end position="157"/>
    </location>
</feature>
<comment type="caution">
    <text evidence="8">The sequence shown here is derived from an EMBL/GenBank/DDBJ whole genome shotgun (WGS) entry which is preliminary data.</text>
</comment>
<reference evidence="8 9" key="1">
    <citation type="submission" date="2017-07" db="EMBL/GenBank/DDBJ databases">
        <title>An improved, manually edited Actinidia chinensis var. chinensis (kiwifruit) genome highlights the challenges associated with draft genomes and gene prediction in plants.</title>
        <authorList>
            <person name="Pilkington S."/>
            <person name="Crowhurst R."/>
            <person name="Hilario E."/>
            <person name="Nardozza S."/>
            <person name="Fraser L."/>
            <person name="Peng Y."/>
            <person name="Gunaseelan K."/>
            <person name="Simpson R."/>
            <person name="Tahir J."/>
            <person name="Deroles S."/>
            <person name="Templeton K."/>
            <person name="Luo Z."/>
            <person name="Davy M."/>
            <person name="Cheng C."/>
            <person name="Mcneilage M."/>
            <person name="Scaglione D."/>
            <person name="Liu Y."/>
            <person name="Zhang Q."/>
            <person name="Datson P."/>
            <person name="De Silva N."/>
            <person name="Gardiner S."/>
            <person name="Bassett H."/>
            <person name="Chagne D."/>
            <person name="Mccallum J."/>
            <person name="Dzierzon H."/>
            <person name="Deng C."/>
            <person name="Wang Y.-Y."/>
            <person name="Barron N."/>
            <person name="Manako K."/>
            <person name="Bowen J."/>
            <person name="Foster T."/>
            <person name="Erridge Z."/>
            <person name="Tiffin H."/>
            <person name="Waite C."/>
            <person name="Davies K."/>
            <person name="Grierson E."/>
            <person name="Laing W."/>
            <person name="Kirk R."/>
            <person name="Chen X."/>
            <person name="Wood M."/>
            <person name="Montefiori M."/>
            <person name="Brummell D."/>
            <person name="Schwinn K."/>
            <person name="Catanach A."/>
            <person name="Fullerton C."/>
            <person name="Li D."/>
            <person name="Meiyalaghan S."/>
            <person name="Nieuwenhuizen N."/>
            <person name="Read N."/>
            <person name="Prakash R."/>
            <person name="Hunter D."/>
            <person name="Zhang H."/>
            <person name="Mckenzie M."/>
            <person name="Knabel M."/>
            <person name="Harris A."/>
            <person name="Allan A."/>
            <person name="Chen A."/>
            <person name="Janssen B."/>
            <person name="Plunkett B."/>
            <person name="Dwamena C."/>
            <person name="Voogd C."/>
            <person name="Leif D."/>
            <person name="Lafferty D."/>
            <person name="Souleyre E."/>
            <person name="Varkonyi-Gasic E."/>
            <person name="Gambi F."/>
            <person name="Hanley J."/>
            <person name="Yao J.-L."/>
            <person name="Cheung J."/>
            <person name="David K."/>
            <person name="Warren B."/>
            <person name="Marsh K."/>
            <person name="Snowden K."/>
            <person name="Lin-Wang K."/>
            <person name="Brian L."/>
            <person name="Martinez-Sanchez M."/>
            <person name="Wang M."/>
            <person name="Ileperuma N."/>
            <person name="Macnee N."/>
            <person name="Campin R."/>
            <person name="Mcatee P."/>
            <person name="Drummond R."/>
            <person name="Espley R."/>
            <person name="Ireland H."/>
            <person name="Wu R."/>
            <person name="Atkinson R."/>
            <person name="Karunairetnam S."/>
            <person name="Bulley S."/>
            <person name="Chunkath S."/>
            <person name="Hanley Z."/>
            <person name="Storey R."/>
            <person name="Thrimawithana A."/>
            <person name="Thomson S."/>
            <person name="David C."/>
            <person name="Testolin R."/>
        </authorList>
    </citation>
    <scope>NUCLEOTIDE SEQUENCE [LARGE SCALE GENOMIC DNA]</scope>
    <source>
        <strain evidence="9">cv. Red5</strain>
        <tissue evidence="8">Young leaf</tissue>
    </source>
</reference>
<accession>A0A2R6RF97</accession>
<dbReference type="Pfam" id="PF00854">
    <property type="entry name" value="PTR2"/>
    <property type="match status" value="1"/>
</dbReference>
<feature type="transmembrane region" description="Helical" evidence="7">
    <location>
        <begin position="103"/>
        <end position="124"/>
    </location>
</feature>
<feature type="transmembrane region" description="Helical" evidence="7">
    <location>
        <begin position="371"/>
        <end position="391"/>
    </location>
</feature>
<keyword evidence="5 7" id="KW-0472">Membrane</keyword>
<evidence type="ECO:0000313" key="9">
    <source>
        <dbReference type="Proteomes" id="UP000241394"/>
    </source>
</evidence>
<evidence type="ECO:0000256" key="2">
    <source>
        <dbReference type="ARBA" id="ARBA00005982"/>
    </source>
</evidence>
<dbReference type="OrthoDB" id="8904098at2759"/>
<evidence type="ECO:0000313" key="8">
    <source>
        <dbReference type="EMBL" id="PSS28700.1"/>
    </source>
</evidence>
<dbReference type="InterPro" id="IPR000109">
    <property type="entry name" value="POT_fam"/>
</dbReference>
<dbReference type="OMA" id="WYYGTST"/>
<sequence>MEMKDSKQHSISYSWLACCIKCFPISSSQSSLPPRLSPVDELTEKQGLVLSASKTTKRKPGGWRAMPYVLGNETFERLASMGLLANFMIFLMTQFHLEQASAANVLNIWTTAANFSPLVGAFISDAYIGRFLTIGFSSFASLLGMVTLTLIAGFPQLHPPPCTSLQLLHHQCQGPTSSQMGLLILALGLLSIGTGGIRPCNIPFGVDQFDPTTDEGRKGINSFFNWYYTTFTVVLILALTVVVYIQNNVSWVWGFGIPTFCMVGSIVLFFFGMRVYVYVKPEGSVFTGIVQALVAAYKKRELKIPTESEENVVALYDPPPAATVVTKLPLTSQFRFLNKGAIVLEGEVKQDGSRSNAWRLSSVQQIEEVKCILRIVPVWASGIISFVAIVQQSTFTISQALKMDRHLGPKFQIPPGSLIIISMVTLGLWVPVYDRLVVPALRKITKIESGITLLQRIGIGLVFSILSMVVAGLVERMRRASAISHGREDGVAPMSVFWLAPQLSLMGFAEAFNIIGQIEFYNRQFPENMSSIANSLFCVTMAGASYISSLLVVILQHVTGGHGRPDWLANDINAGRIDYFYFIIAAMGALNMVYFLVVARRYNYKAVVFANNKDEKSQIDVELNAVKP</sequence>
<proteinExistence type="inferred from homology"/>
<dbReference type="PANTHER" id="PTHR11654">
    <property type="entry name" value="OLIGOPEPTIDE TRANSPORTER-RELATED"/>
    <property type="match status" value="1"/>
</dbReference>
<gene>
    <name evidence="8" type="ORF">CEY00_Acc06298</name>
</gene>
<feature type="transmembrane region" description="Helical" evidence="7">
    <location>
        <begin position="251"/>
        <end position="271"/>
    </location>
</feature>
<comment type="similarity">
    <text evidence="6">Belongs to the major facilitator superfamily. Phosphate:H(+) symporter (TC 2.A.1.9) family.</text>
</comment>
<dbReference type="GO" id="GO:0022857">
    <property type="term" value="F:transmembrane transporter activity"/>
    <property type="evidence" value="ECO:0007669"/>
    <property type="project" value="InterPro"/>
</dbReference>
<dbReference type="PROSITE" id="PS51257">
    <property type="entry name" value="PROKAR_LIPOPROTEIN"/>
    <property type="match status" value="1"/>
</dbReference>
<keyword evidence="3 7" id="KW-0812">Transmembrane</keyword>
<keyword evidence="4 7" id="KW-1133">Transmembrane helix</keyword>
<feature type="transmembrane region" description="Helical" evidence="7">
    <location>
        <begin position="177"/>
        <end position="197"/>
    </location>
</feature>
<evidence type="ECO:0000256" key="7">
    <source>
        <dbReference type="SAM" id="Phobius"/>
    </source>
</evidence>
<evidence type="ECO:0000256" key="4">
    <source>
        <dbReference type="ARBA" id="ARBA00022989"/>
    </source>
</evidence>
<protein>
    <submittedName>
        <fullName evidence="8">Protein NRT1/ PTR FAMILY 2.13 like</fullName>
    </submittedName>
</protein>
<dbReference type="Gene3D" id="1.20.1250.20">
    <property type="entry name" value="MFS general substrate transporter like domains"/>
    <property type="match status" value="1"/>
</dbReference>
<feature type="transmembrane region" description="Helical" evidence="7">
    <location>
        <begin position="453"/>
        <end position="474"/>
    </location>
</feature>
<name>A0A2R6RF97_ACTCC</name>
<comment type="similarity">
    <text evidence="2">Belongs to the major facilitator superfamily. Proton-dependent oligopeptide transporter (POT/PTR) (TC 2.A.17) family.</text>
</comment>
<dbReference type="FunCoup" id="A0A2R6RF97">
    <property type="interactions" value="1685"/>
</dbReference>
<feature type="transmembrane region" description="Helical" evidence="7">
    <location>
        <begin position="536"/>
        <end position="559"/>
    </location>
</feature>
<dbReference type="GO" id="GO:0016020">
    <property type="term" value="C:membrane"/>
    <property type="evidence" value="ECO:0007669"/>
    <property type="project" value="UniProtKB-SubCell"/>
</dbReference>
<feature type="transmembrane region" description="Helical" evidence="7">
    <location>
        <begin position="78"/>
        <end position="97"/>
    </location>
</feature>
<evidence type="ECO:0000256" key="1">
    <source>
        <dbReference type="ARBA" id="ARBA00004141"/>
    </source>
</evidence>
<evidence type="ECO:0000256" key="6">
    <source>
        <dbReference type="ARBA" id="ARBA00044504"/>
    </source>
</evidence>
<feature type="transmembrane region" description="Helical" evidence="7">
    <location>
        <begin position="579"/>
        <end position="599"/>
    </location>
</feature>
<dbReference type="EMBL" id="NKQK01000006">
    <property type="protein sequence ID" value="PSS28700.1"/>
    <property type="molecule type" value="Genomic_DNA"/>
</dbReference>
<feature type="transmembrane region" description="Helical" evidence="7">
    <location>
        <begin position="226"/>
        <end position="245"/>
    </location>
</feature>
<evidence type="ECO:0000256" key="3">
    <source>
        <dbReference type="ARBA" id="ARBA00022692"/>
    </source>
</evidence>
<dbReference type="CDD" id="cd17416">
    <property type="entry name" value="MFS_NPF1_2"/>
    <property type="match status" value="1"/>
</dbReference>
<dbReference type="Proteomes" id="UP000241394">
    <property type="component" value="Chromosome LG6"/>
</dbReference>
<comment type="subcellular location">
    <subcellularLocation>
        <location evidence="1">Membrane</location>
        <topology evidence="1">Multi-pass membrane protein</topology>
    </subcellularLocation>
</comment>
<dbReference type="InParanoid" id="A0A2R6RF97"/>
<dbReference type="AlphaFoldDB" id="A0A2R6RF97"/>
<feature type="transmembrane region" description="Helical" evidence="7">
    <location>
        <begin position="494"/>
        <end position="515"/>
    </location>
</feature>